<protein>
    <recommendedName>
        <fullName evidence="2">TAR DNA-binding protein 43 N-terminal domain-containing protein</fullName>
    </recommendedName>
</protein>
<dbReference type="InterPro" id="IPR041105">
    <property type="entry name" value="TDP-43_N"/>
</dbReference>
<sequence>MENTTENNVRRTIRIHVEPIDVELDEEGAILITTLQSALPGAFGLYFYDNDCRSSLRFDGKKLRPPGDGWKDRKYYALLGCRPFDYPFGSYTNATKQFERSVNTVQRLLANHKLFGNVGFAERDNVTNERRKADQCGAAVGCAMQRLLTVTSKHGVSERIGITDNEQTPLEEQFVELARISTAKDSIIAQQRSDIKVANEKLEQKERSVKRLHNDLSKLIDSYRVKEEELALLRCLSEDQKFMCKKASDTGFAIVNQLKSKLMDRENIIVAQRKEIEFLVRKMAAPNIEQLPSKEMSNLGKTWESADKVTVKASESGGEDVDQNDGETKHLTTDELASALARTKARNEQLEKEVNVAGEKYQQLNEVYTAVVAENTKLMAELAQLSVQRDIFHFPRKERETPTNILIKNDSHSTEDVESDESKWNSKHLVALKQDLDVSEKRTARLTRTIRALTESSDSELR</sequence>
<keyword evidence="1" id="KW-0175">Coiled coil</keyword>
<dbReference type="OrthoDB" id="2020831at2759"/>
<feature type="coiled-coil region" evidence="1">
    <location>
        <begin position="188"/>
        <end position="222"/>
    </location>
</feature>
<accession>A0A3P6SK34</accession>
<evidence type="ECO:0000313" key="4">
    <source>
        <dbReference type="Proteomes" id="UP000277928"/>
    </source>
</evidence>
<evidence type="ECO:0000259" key="2">
    <source>
        <dbReference type="Pfam" id="PF18694"/>
    </source>
</evidence>
<reference evidence="3 4" key="1">
    <citation type="submission" date="2018-08" db="EMBL/GenBank/DDBJ databases">
        <authorList>
            <person name="Laetsch R D."/>
            <person name="Stevens L."/>
            <person name="Kumar S."/>
            <person name="Blaxter L. M."/>
        </authorList>
    </citation>
    <scope>NUCLEOTIDE SEQUENCE [LARGE SCALE GENOMIC DNA]</scope>
</reference>
<dbReference type="EMBL" id="UYRX01000010">
    <property type="protein sequence ID" value="VDK68420.1"/>
    <property type="molecule type" value="Genomic_DNA"/>
</dbReference>
<evidence type="ECO:0000256" key="1">
    <source>
        <dbReference type="SAM" id="Coils"/>
    </source>
</evidence>
<feature type="coiled-coil region" evidence="1">
    <location>
        <begin position="333"/>
        <end position="367"/>
    </location>
</feature>
<dbReference type="OMA" id="CVNENWA"/>
<evidence type="ECO:0000313" key="3">
    <source>
        <dbReference type="EMBL" id="VDK68420.1"/>
    </source>
</evidence>
<gene>
    <name evidence="3" type="ORF">NLS_LOCUS423</name>
</gene>
<dbReference type="Proteomes" id="UP000277928">
    <property type="component" value="Unassembled WGS sequence"/>
</dbReference>
<dbReference type="AlphaFoldDB" id="A0A3P6SK34"/>
<feature type="domain" description="TAR DNA-binding protein 43 N-terminal" evidence="2">
    <location>
        <begin position="16"/>
        <end position="77"/>
    </location>
</feature>
<proteinExistence type="predicted"/>
<name>A0A3P6SK34_LITSI</name>
<keyword evidence="4" id="KW-1185">Reference proteome</keyword>
<dbReference type="CDD" id="cd19609">
    <property type="entry name" value="NTD_TDP-43"/>
    <property type="match status" value="1"/>
</dbReference>
<organism evidence="3 4">
    <name type="scientific">Litomosoides sigmodontis</name>
    <name type="common">Filarial nematode worm</name>
    <dbReference type="NCBI Taxonomy" id="42156"/>
    <lineage>
        <taxon>Eukaryota</taxon>
        <taxon>Metazoa</taxon>
        <taxon>Ecdysozoa</taxon>
        <taxon>Nematoda</taxon>
        <taxon>Chromadorea</taxon>
        <taxon>Rhabditida</taxon>
        <taxon>Spirurina</taxon>
        <taxon>Spiruromorpha</taxon>
        <taxon>Filarioidea</taxon>
        <taxon>Onchocercidae</taxon>
        <taxon>Litomosoides</taxon>
    </lineage>
</organism>
<dbReference type="Pfam" id="PF18694">
    <property type="entry name" value="TDP-43_N"/>
    <property type="match status" value="1"/>
</dbReference>